<gene>
    <name evidence="1" type="ORF">OWR29_39440</name>
</gene>
<organism evidence="1 2">
    <name type="scientific">Paractinoplanes pyxinae</name>
    <dbReference type="NCBI Taxonomy" id="2997416"/>
    <lineage>
        <taxon>Bacteria</taxon>
        <taxon>Bacillati</taxon>
        <taxon>Actinomycetota</taxon>
        <taxon>Actinomycetes</taxon>
        <taxon>Micromonosporales</taxon>
        <taxon>Micromonosporaceae</taxon>
        <taxon>Paractinoplanes</taxon>
    </lineage>
</organism>
<proteinExistence type="predicted"/>
<protein>
    <submittedName>
        <fullName evidence="1">Uncharacterized protein</fullName>
    </submittedName>
</protein>
<dbReference type="EMBL" id="JAPNTZ010000018">
    <property type="protein sequence ID" value="MCY1144107.1"/>
    <property type="molecule type" value="Genomic_DNA"/>
</dbReference>
<dbReference type="Proteomes" id="UP001151002">
    <property type="component" value="Unassembled WGS sequence"/>
</dbReference>
<comment type="caution">
    <text evidence="1">The sequence shown here is derived from an EMBL/GenBank/DDBJ whole genome shotgun (WGS) entry which is preliminary data.</text>
</comment>
<dbReference type="RefSeq" id="WP_267568662.1">
    <property type="nucleotide sequence ID" value="NZ_JAPNTZ010000018.1"/>
</dbReference>
<evidence type="ECO:0000313" key="1">
    <source>
        <dbReference type="EMBL" id="MCY1144107.1"/>
    </source>
</evidence>
<reference evidence="1" key="1">
    <citation type="submission" date="2022-11" db="EMBL/GenBank/DDBJ databases">
        <authorList>
            <person name="Somphong A."/>
            <person name="Phongsopitanun W."/>
        </authorList>
    </citation>
    <scope>NUCLEOTIDE SEQUENCE</scope>
    <source>
        <strain evidence="1">Pm04-4</strain>
    </source>
</reference>
<name>A0ABT4BC95_9ACTN</name>
<keyword evidence="2" id="KW-1185">Reference proteome</keyword>
<accession>A0ABT4BC95</accession>
<sequence length="729" mass="80702">MADLGYAHAIAAAAPEQFLRLERDAGHSSRFTDVDQVLANLIAAALAGAKIADIKAGPPSDKNNDTITLTPLGAAEKAYVHTAFSLTAQQARGAWFLPEQGSLKAGIMNLPAYIRNDPWYAITRSADDVARVQFASTADAVAAWSLLIPLFERLMAPVHTRAAGSTDTPEEQTATWEAITNSFDRLGLNTRATLSVLTYRGGWSSLDRTGQARARAGLLDVLAGSDLQQIAARYRAERVQALAAATGKKAKAGTPLARKVLTRSLQPVLSAYFAGDWLAFLDYLDMPPNPNEEVVTALPTPKLYVSGAAKAATVAADHGLDVDDVHAMLAAFMGQDTSVSAVEKRVEVMSRWWTQFDALHAKQTAGMPALWGLREEGGIFIGRRNRHVEPIYRTLLTTDLVADVDQLWDGIVLPRWPETIVSEPYPHRLMAETFGPAMKFWEGVALTAWYICEGPYSRTSLEGLRNYHQRDLRALEEAGTPIHQSLFEELANAEQYLGPAQEIGSESYETDIAEVEGVRLSLRISSGGQRRDGFEILRDIVTRHRQGWTRRYLREYLQFRWNNELSTVARELHRLIAVRGKPPTFRQFAKLAAEAANHWFNGDLSKLYTTIGEKAPAAPRRVDLLPTSADKFVNAVYLALGGQYYDDELHTSDPKAVDRYREIARLAARGIYYLQIAEATGQRPEPAQFGIKEYEWDWAGGVDRGWPVFERAIDQAIGGFPSLLRARPQ</sequence>
<evidence type="ECO:0000313" key="2">
    <source>
        <dbReference type="Proteomes" id="UP001151002"/>
    </source>
</evidence>